<protein>
    <submittedName>
        <fullName evidence="1">Uncharacterized protein</fullName>
    </submittedName>
</protein>
<organism evidence="1 2">
    <name type="scientific">Sphaerodactylus townsendi</name>
    <dbReference type="NCBI Taxonomy" id="933632"/>
    <lineage>
        <taxon>Eukaryota</taxon>
        <taxon>Metazoa</taxon>
        <taxon>Chordata</taxon>
        <taxon>Craniata</taxon>
        <taxon>Vertebrata</taxon>
        <taxon>Euteleostomi</taxon>
        <taxon>Lepidosauria</taxon>
        <taxon>Squamata</taxon>
        <taxon>Bifurcata</taxon>
        <taxon>Gekkota</taxon>
        <taxon>Sphaerodactylidae</taxon>
        <taxon>Sphaerodactylus</taxon>
    </lineage>
</organism>
<name>A0ACB8FY44_9SAUR</name>
<comment type="caution">
    <text evidence="1">The sequence shown here is derived from an EMBL/GenBank/DDBJ whole genome shotgun (WGS) entry which is preliminary data.</text>
</comment>
<evidence type="ECO:0000313" key="1">
    <source>
        <dbReference type="EMBL" id="KAH8011935.1"/>
    </source>
</evidence>
<keyword evidence="2" id="KW-1185">Reference proteome</keyword>
<proteinExistence type="predicted"/>
<gene>
    <name evidence="1" type="ORF">K3G42_012898</name>
</gene>
<sequence>MHKHHHCCRCPECYEVTRMAALRRMEPPTYGEWQHEQYGYGGYGSQTLPSQGGATPTARNKGKLIPTSRDNVPAAPPKQSQGKTGTPKMNGNSPGWWPECTCSNRDWYEQPRSTTTGKQMGQADVPLTLLGSASQVLVAFHPRL</sequence>
<evidence type="ECO:0000313" key="2">
    <source>
        <dbReference type="Proteomes" id="UP000827872"/>
    </source>
</evidence>
<accession>A0ACB8FY44</accession>
<dbReference type="EMBL" id="CM037626">
    <property type="protein sequence ID" value="KAH8011935.1"/>
    <property type="molecule type" value="Genomic_DNA"/>
</dbReference>
<dbReference type="Proteomes" id="UP000827872">
    <property type="component" value="Linkage Group LG13"/>
</dbReference>
<reference evidence="1" key="1">
    <citation type="submission" date="2021-08" db="EMBL/GenBank/DDBJ databases">
        <title>The first chromosome-level gecko genome reveals the dynamic sex chromosomes of Neotropical dwarf geckos (Sphaerodactylidae: Sphaerodactylus).</title>
        <authorList>
            <person name="Pinto B.J."/>
            <person name="Keating S.E."/>
            <person name="Gamble T."/>
        </authorList>
    </citation>
    <scope>NUCLEOTIDE SEQUENCE</scope>
    <source>
        <strain evidence="1">TG3544</strain>
    </source>
</reference>